<feature type="domain" description="LIM zinc-binding" evidence="4">
    <location>
        <begin position="80"/>
        <end position="156"/>
    </location>
</feature>
<dbReference type="InterPro" id="IPR001781">
    <property type="entry name" value="Znf_LIM"/>
</dbReference>
<evidence type="ECO:0000313" key="6">
    <source>
        <dbReference type="Proteomes" id="UP000051952"/>
    </source>
</evidence>
<dbReference type="VEuPathDB" id="TriTrypDB:BSAL_06885"/>
<evidence type="ECO:0000256" key="3">
    <source>
        <dbReference type="PROSITE-ProRule" id="PRU00125"/>
    </source>
</evidence>
<feature type="non-terminal residue" evidence="5">
    <location>
        <position position="1"/>
    </location>
</feature>
<evidence type="ECO:0000259" key="4">
    <source>
        <dbReference type="PROSITE" id="PS50023"/>
    </source>
</evidence>
<evidence type="ECO:0000256" key="1">
    <source>
        <dbReference type="ARBA" id="ARBA00022723"/>
    </source>
</evidence>
<dbReference type="OrthoDB" id="308255at2759"/>
<evidence type="ECO:0000313" key="5">
    <source>
        <dbReference type="EMBL" id="CUG86741.1"/>
    </source>
</evidence>
<dbReference type="Proteomes" id="UP000051952">
    <property type="component" value="Unassembled WGS sequence"/>
</dbReference>
<accession>A0A0S4JC14</accession>
<dbReference type="GO" id="GO:0046872">
    <property type="term" value="F:metal ion binding"/>
    <property type="evidence" value="ECO:0007669"/>
    <property type="project" value="UniProtKB-KW"/>
</dbReference>
<dbReference type="EMBL" id="CYKH01001382">
    <property type="protein sequence ID" value="CUG86741.1"/>
    <property type="molecule type" value="Genomic_DNA"/>
</dbReference>
<keyword evidence="3" id="KW-0440">LIM domain</keyword>
<keyword evidence="1 3" id="KW-0479">Metal-binding</keyword>
<dbReference type="PROSITE" id="PS50023">
    <property type="entry name" value="LIM_DOMAIN_2"/>
    <property type="match status" value="1"/>
</dbReference>
<keyword evidence="2 3" id="KW-0862">Zinc</keyword>
<dbReference type="AlphaFoldDB" id="A0A0S4JC14"/>
<protein>
    <recommendedName>
        <fullName evidence="4">LIM zinc-binding domain-containing protein</fullName>
    </recommendedName>
</protein>
<dbReference type="SMART" id="SM00132">
    <property type="entry name" value="LIM"/>
    <property type="match status" value="1"/>
</dbReference>
<organism evidence="5 6">
    <name type="scientific">Bodo saltans</name>
    <name type="common">Flagellated protozoan</name>
    <dbReference type="NCBI Taxonomy" id="75058"/>
    <lineage>
        <taxon>Eukaryota</taxon>
        <taxon>Discoba</taxon>
        <taxon>Euglenozoa</taxon>
        <taxon>Kinetoplastea</taxon>
        <taxon>Metakinetoplastina</taxon>
        <taxon>Eubodonida</taxon>
        <taxon>Bodonidae</taxon>
        <taxon>Bodo</taxon>
    </lineage>
</organism>
<reference evidence="6" key="1">
    <citation type="submission" date="2015-09" db="EMBL/GenBank/DDBJ databases">
        <authorList>
            <consortium name="Pathogen Informatics"/>
        </authorList>
    </citation>
    <scope>NUCLEOTIDE SEQUENCE [LARGE SCALE GENOMIC DNA]</scope>
    <source>
        <strain evidence="6">Lake Konstanz</strain>
    </source>
</reference>
<dbReference type="Pfam" id="PF00412">
    <property type="entry name" value="LIM"/>
    <property type="match status" value="1"/>
</dbReference>
<keyword evidence="6" id="KW-1185">Reference proteome</keyword>
<name>A0A0S4JC14_BODSA</name>
<proteinExistence type="predicted"/>
<evidence type="ECO:0000256" key="2">
    <source>
        <dbReference type="ARBA" id="ARBA00022833"/>
    </source>
</evidence>
<gene>
    <name evidence="5" type="ORF">BSAL_06885</name>
</gene>
<dbReference type="PROSITE" id="PS00478">
    <property type="entry name" value="LIM_DOMAIN_1"/>
    <property type="match status" value="1"/>
</dbReference>
<sequence length="185" mass="20589">KGSDPVDVIAQILINDGVSSRIHQRALLNVNLRHVGICVVPHVKATACVIIVLAQSFFPIPLATMREIHESVPTRNVPQNCCAYCLGELDLKRCVFGIEGKAFHKHCFLCKVCKSTLEDVFFERKGEIHTESLCKSCVMFRAPISCSRCTSRITAPTPQYKCNDNPFCEACFIEMAKGMAEPFPQ</sequence>
<dbReference type="Gene3D" id="2.10.110.10">
    <property type="entry name" value="Cysteine Rich Protein"/>
    <property type="match status" value="2"/>
</dbReference>